<sequence>MLVKTKKLKSTSSATSALENYPPLYSSLLTLQDLSCFVNLKSCLTKINLSWLKPINNKLQVILLIYEPACQVNPPPAPPMGYPQGHHVAPPPIGYPTKDDSVYPSQHTPETKMRGSVAALSGESPSLCFVLDITWTSRFAFRGYKCSLSFE</sequence>
<keyword evidence="2" id="KW-1185">Reference proteome</keyword>
<evidence type="ECO:0000313" key="1">
    <source>
        <dbReference type="EMBL" id="KAG6794064.1"/>
    </source>
</evidence>
<gene>
    <name evidence="1" type="ORF">POTOM_003297</name>
</gene>
<evidence type="ECO:0000313" key="2">
    <source>
        <dbReference type="Proteomes" id="UP000886885"/>
    </source>
</evidence>
<dbReference type="Proteomes" id="UP000886885">
    <property type="component" value="Chromosome 1A"/>
</dbReference>
<dbReference type="OrthoDB" id="785836at2759"/>
<dbReference type="EMBL" id="JAAWWB010000001">
    <property type="protein sequence ID" value="KAG6794064.1"/>
    <property type="molecule type" value="Genomic_DNA"/>
</dbReference>
<name>A0A8X8DL35_POPTO</name>
<protein>
    <submittedName>
        <fullName evidence="1">Uncharacterized protein</fullName>
    </submittedName>
</protein>
<proteinExistence type="predicted"/>
<organism evidence="1 2">
    <name type="scientific">Populus tomentosa</name>
    <name type="common">Chinese white poplar</name>
    <dbReference type="NCBI Taxonomy" id="118781"/>
    <lineage>
        <taxon>Eukaryota</taxon>
        <taxon>Viridiplantae</taxon>
        <taxon>Streptophyta</taxon>
        <taxon>Embryophyta</taxon>
        <taxon>Tracheophyta</taxon>
        <taxon>Spermatophyta</taxon>
        <taxon>Magnoliopsida</taxon>
        <taxon>eudicotyledons</taxon>
        <taxon>Gunneridae</taxon>
        <taxon>Pentapetalae</taxon>
        <taxon>rosids</taxon>
        <taxon>fabids</taxon>
        <taxon>Malpighiales</taxon>
        <taxon>Salicaceae</taxon>
        <taxon>Saliceae</taxon>
        <taxon>Populus</taxon>
    </lineage>
</organism>
<accession>A0A8X8DL35</accession>
<comment type="caution">
    <text evidence="1">The sequence shown here is derived from an EMBL/GenBank/DDBJ whole genome shotgun (WGS) entry which is preliminary data.</text>
</comment>
<reference evidence="1" key="1">
    <citation type="journal article" date="2020" name="bioRxiv">
        <title>Hybrid origin of Populus tomentosa Carr. identified through genome sequencing and phylogenomic analysis.</title>
        <authorList>
            <person name="An X."/>
            <person name="Gao K."/>
            <person name="Chen Z."/>
            <person name="Li J."/>
            <person name="Yang X."/>
            <person name="Yang X."/>
            <person name="Zhou J."/>
            <person name="Guo T."/>
            <person name="Zhao T."/>
            <person name="Huang S."/>
            <person name="Miao D."/>
            <person name="Khan W.U."/>
            <person name="Rao P."/>
            <person name="Ye M."/>
            <person name="Lei B."/>
            <person name="Liao W."/>
            <person name="Wang J."/>
            <person name="Ji L."/>
            <person name="Li Y."/>
            <person name="Guo B."/>
            <person name="Mustafa N.S."/>
            <person name="Li S."/>
            <person name="Yun Q."/>
            <person name="Keller S.R."/>
            <person name="Mao J."/>
            <person name="Zhang R."/>
            <person name="Strauss S.H."/>
        </authorList>
    </citation>
    <scope>NUCLEOTIDE SEQUENCE</scope>
    <source>
        <strain evidence="1">GM15</strain>
        <tissue evidence="1">Leaf</tissue>
    </source>
</reference>
<dbReference type="AlphaFoldDB" id="A0A8X8DL35"/>